<dbReference type="eggNOG" id="ENOG502ZHKN">
    <property type="taxonomic scope" value="Bacteria"/>
</dbReference>
<reference evidence="1 2" key="1">
    <citation type="submission" date="2012-06" db="EMBL/GenBank/DDBJ databases">
        <title>Finished chromosome of genome of Cylindrospermum stagnale PCC 7417.</title>
        <authorList>
            <consortium name="US DOE Joint Genome Institute"/>
            <person name="Gugger M."/>
            <person name="Coursin T."/>
            <person name="Rippka R."/>
            <person name="Tandeau De Marsac N."/>
            <person name="Huntemann M."/>
            <person name="Wei C.-L."/>
            <person name="Han J."/>
            <person name="Detter J.C."/>
            <person name="Han C."/>
            <person name="Tapia R."/>
            <person name="Chen A."/>
            <person name="Kyrpides N."/>
            <person name="Mavromatis K."/>
            <person name="Markowitz V."/>
            <person name="Szeto E."/>
            <person name="Ivanova N."/>
            <person name="Pagani I."/>
            <person name="Pati A."/>
            <person name="Goodwin L."/>
            <person name="Nordberg H.P."/>
            <person name="Cantor M.N."/>
            <person name="Hua S.X."/>
            <person name="Woyke T."/>
            <person name="Kerfeld C.A."/>
        </authorList>
    </citation>
    <scope>NUCLEOTIDE SEQUENCE [LARGE SCALE GENOMIC DNA]</scope>
    <source>
        <strain evidence="1 2">PCC 7417</strain>
    </source>
</reference>
<dbReference type="KEGG" id="csg:Cylst_3841"/>
<dbReference type="Proteomes" id="UP000010475">
    <property type="component" value="Chromosome"/>
</dbReference>
<protein>
    <submittedName>
        <fullName evidence="1">Uncharacterized protein</fullName>
    </submittedName>
</protein>
<accession>K9X1N9</accession>
<sequence length="142" mass="15890">MMIGKTKLHPHKIVLCLGVVCGVLGVVSPDTVSSQTIPVRIVRVTATGGTTFKLRDSWYQQSSQIANDKKCPVKPGEKFFVSSIKRSISNSPTPPKGNSERIADYWEVTFEQPLLCDQQSETQQTWFVYKKHVQELKTVVVP</sequence>
<dbReference type="HOGENOM" id="CLU_1784894_0_0_3"/>
<dbReference type="OrthoDB" id="516301at2"/>
<dbReference type="AlphaFoldDB" id="K9X1N9"/>
<dbReference type="EMBL" id="CP003642">
    <property type="protein sequence ID" value="AFZ25956.1"/>
    <property type="molecule type" value="Genomic_DNA"/>
</dbReference>
<keyword evidence="2" id="KW-1185">Reference proteome</keyword>
<dbReference type="PATRIC" id="fig|56107.3.peg.4223"/>
<name>K9X1N9_9NOST</name>
<organism evidence="1 2">
    <name type="scientific">Cylindrospermum stagnale PCC 7417</name>
    <dbReference type="NCBI Taxonomy" id="56107"/>
    <lineage>
        <taxon>Bacteria</taxon>
        <taxon>Bacillati</taxon>
        <taxon>Cyanobacteriota</taxon>
        <taxon>Cyanophyceae</taxon>
        <taxon>Nostocales</taxon>
        <taxon>Nostocaceae</taxon>
        <taxon>Cylindrospermum</taxon>
    </lineage>
</organism>
<evidence type="ECO:0000313" key="2">
    <source>
        <dbReference type="Proteomes" id="UP000010475"/>
    </source>
</evidence>
<gene>
    <name evidence="1" type="ORF">Cylst_3841</name>
</gene>
<evidence type="ECO:0000313" key="1">
    <source>
        <dbReference type="EMBL" id="AFZ25956.1"/>
    </source>
</evidence>
<dbReference type="RefSeq" id="WP_015209199.1">
    <property type="nucleotide sequence ID" value="NC_019757.1"/>
</dbReference>
<proteinExistence type="predicted"/>